<organism evidence="5 6">
    <name type="scientific">Schinkia azotoformans MEV2011</name>
    <dbReference type="NCBI Taxonomy" id="1348973"/>
    <lineage>
        <taxon>Bacteria</taxon>
        <taxon>Bacillati</taxon>
        <taxon>Bacillota</taxon>
        <taxon>Bacilli</taxon>
        <taxon>Bacillales</taxon>
        <taxon>Bacillaceae</taxon>
        <taxon>Calidifontibacillus/Schinkia group</taxon>
        <taxon>Schinkia</taxon>
    </lineage>
</organism>
<evidence type="ECO:0000256" key="3">
    <source>
        <dbReference type="SAM" id="Phobius"/>
    </source>
</evidence>
<evidence type="ECO:0000256" key="1">
    <source>
        <dbReference type="ARBA" id="ARBA00004613"/>
    </source>
</evidence>
<dbReference type="GO" id="GO:0016798">
    <property type="term" value="F:hydrolase activity, acting on glycosyl bonds"/>
    <property type="evidence" value="ECO:0007669"/>
    <property type="project" value="UniProtKB-KW"/>
</dbReference>
<keyword evidence="3" id="KW-1133">Transmembrane helix</keyword>
<keyword evidence="3" id="KW-0472">Membrane</keyword>
<keyword evidence="5" id="KW-0378">Hydrolase</keyword>
<dbReference type="InterPro" id="IPR011330">
    <property type="entry name" value="Glyco_hydro/deAcase_b/a-brl"/>
</dbReference>
<protein>
    <submittedName>
        <fullName evidence="5">Putative xylanase/chitin deacetylase</fullName>
    </submittedName>
</protein>
<feature type="domain" description="NodB homology" evidence="4">
    <location>
        <begin position="112"/>
        <end position="282"/>
    </location>
</feature>
<dbReference type="Pfam" id="PF01522">
    <property type="entry name" value="Polysacc_deac_1"/>
    <property type="match status" value="1"/>
</dbReference>
<evidence type="ECO:0000313" key="5">
    <source>
        <dbReference type="EMBL" id="KEF36781.1"/>
    </source>
</evidence>
<dbReference type="GO" id="GO:0016810">
    <property type="term" value="F:hydrolase activity, acting on carbon-nitrogen (but not peptide) bonds"/>
    <property type="evidence" value="ECO:0007669"/>
    <property type="project" value="InterPro"/>
</dbReference>
<dbReference type="PROSITE" id="PS51677">
    <property type="entry name" value="NODB"/>
    <property type="match status" value="1"/>
</dbReference>
<dbReference type="AlphaFoldDB" id="A0A072NGX8"/>
<keyword evidence="5" id="KW-0624">Polysaccharide degradation</keyword>
<dbReference type="GO" id="GO:0005576">
    <property type="term" value="C:extracellular region"/>
    <property type="evidence" value="ECO:0007669"/>
    <property type="project" value="UniProtKB-SubCell"/>
</dbReference>
<comment type="subcellular location">
    <subcellularLocation>
        <location evidence="1">Secreted</location>
    </subcellularLocation>
</comment>
<sequence length="282" mass="32532">MGKSIIKFSVLIIVIIAAIYFLCKIDISEPAMEFPEVLDKNGCLGLTYHRIRKDRVLYKILGFVTNSDEITRYNVYADQFEKQMKVLKEKGATFVAPDEIKGFQKTGKFPNKCIWISFDDIDQTVYNNAFPIMKEYEIPFTIFVIAGKVGSEFSNLQLATWDQLRKMLDSGLVTVGSHTYDMHKLQGDQPIFFQNDKRLDFKKDLQLSKQSIEEELSIKIRDFAYPYGNGRSDLADTIGEVGFETAAILAPRSITVNNDRYWWNRILVNQKVFDDVVVEWVK</sequence>
<dbReference type="GO" id="GO:0045493">
    <property type="term" value="P:xylan catabolic process"/>
    <property type="evidence" value="ECO:0007669"/>
    <property type="project" value="UniProtKB-KW"/>
</dbReference>
<gene>
    <name evidence="5" type="ORF">M670_04033</name>
</gene>
<dbReference type="PANTHER" id="PTHR34216:SF3">
    <property type="entry name" value="POLY-BETA-1,6-N-ACETYL-D-GLUCOSAMINE N-DEACETYLASE"/>
    <property type="match status" value="1"/>
</dbReference>
<evidence type="ECO:0000313" key="6">
    <source>
        <dbReference type="Proteomes" id="UP000027936"/>
    </source>
</evidence>
<keyword evidence="3" id="KW-0812">Transmembrane</keyword>
<keyword evidence="5" id="KW-0858">Xylan degradation</keyword>
<dbReference type="EMBL" id="JJRY01000022">
    <property type="protein sequence ID" value="KEF36781.1"/>
    <property type="molecule type" value="Genomic_DNA"/>
</dbReference>
<dbReference type="OrthoDB" id="9778320at2"/>
<dbReference type="InterPro" id="IPR002509">
    <property type="entry name" value="NODB_dom"/>
</dbReference>
<dbReference type="SUPFAM" id="SSF88713">
    <property type="entry name" value="Glycoside hydrolase/deacetylase"/>
    <property type="match status" value="1"/>
</dbReference>
<accession>A0A072NGX8</accession>
<dbReference type="Proteomes" id="UP000027936">
    <property type="component" value="Unassembled WGS sequence"/>
</dbReference>
<keyword evidence="5" id="KW-0326">Glycosidase</keyword>
<reference evidence="5 6" key="1">
    <citation type="submission" date="2014-04" db="EMBL/GenBank/DDBJ databases">
        <title>Draft genome sequence of Bacillus azotoformans MEV2011, a (co-) denitrifying strain unable to grow in the presence of oxygen.</title>
        <authorList>
            <person name="Nielsen M."/>
            <person name="Schreiber L."/>
            <person name="Finster K."/>
            <person name="Schramm A."/>
        </authorList>
    </citation>
    <scope>NUCLEOTIDE SEQUENCE [LARGE SCALE GENOMIC DNA]</scope>
    <source>
        <strain evidence="5 6">MEV2011</strain>
    </source>
</reference>
<dbReference type="PATRIC" id="fig|1348973.3.peg.3918"/>
<keyword evidence="2" id="KW-0732">Signal</keyword>
<dbReference type="InterPro" id="IPR051398">
    <property type="entry name" value="Polysacch_Deacetylase"/>
</dbReference>
<evidence type="ECO:0000259" key="4">
    <source>
        <dbReference type="PROSITE" id="PS51677"/>
    </source>
</evidence>
<evidence type="ECO:0000256" key="2">
    <source>
        <dbReference type="ARBA" id="ARBA00022729"/>
    </source>
</evidence>
<dbReference type="Gene3D" id="3.20.20.370">
    <property type="entry name" value="Glycoside hydrolase/deacetylase"/>
    <property type="match status" value="1"/>
</dbReference>
<proteinExistence type="predicted"/>
<dbReference type="RefSeq" id="WP_051678315.1">
    <property type="nucleotide sequence ID" value="NZ_JJRY01000022.1"/>
</dbReference>
<keyword evidence="5" id="KW-0119">Carbohydrate metabolism</keyword>
<comment type="caution">
    <text evidence="5">The sequence shown here is derived from an EMBL/GenBank/DDBJ whole genome shotgun (WGS) entry which is preliminary data.</text>
</comment>
<dbReference type="PANTHER" id="PTHR34216">
    <property type="match status" value="1"/>
</dbReference>
<feature type="transmembrane region" description="Helical" evidence="3">
    <location>
        <begin position="6"/>
        <end position="23"/>
    </location>
</feature>
<name>A0A072NGX8_SCHAZ</name>